<dbReference type="Pfam" id="PF14815">
    <property type="entry name" value="NUDIX_4"/>
    <property type="match status" value="1"/>
</dbReference>
<dbReference type="HOGENOM" id="CLU_012862_0_0_1"/>
<dbReference type="GO" id="GO:0034039">
    <property type="term" value="F:8-oxo-7,8-dihydroguanine DNA N-glycosylase activity"/>
    <property type="evidence" value="ECO:0007669"/>
    <property type="project" value="TreeGrafter"/>
</dbReference>
<dbReference type="EC" id="3.2.2.31" evidence="4"/>
<dbReference type="GO" id="GO:0051539">
    <property type="term" value="F:4 iron, 4 sulfur cluster binding"/>
    <property type="evidence" value="ECO:0007669"/>
    <property type="project" value="UniProtKB-KW"/>
</dbReference>
<evidence type="ECO:0000256" key="12">
    <source>
        <dbReference type="ARBA" id="ARBA00023204"/>
    </source>
</evidence>
<dbReference type="Gene3D" id="1.10.1670.10">
    <property type="entry name" value="Helix-hairpin-Helix base-excision DNA repair enzymes (C-terminal)"/>
    <property type="match status" value="1"/>
</dbReference>
<accession>A0A066VR86</accession>
<comment type="catalytic activity">
    <reaction evidence="1">
        <text>Hydrolyzes free adenine bases from 7,8-dihydro-8-oxoguanine:adenine mismatched double-stranded DNA, leaving an apurinic site.</text>
        <dbReference type="EC" id="3.2.2.31"/>
    </reaction>
</comment>
<dbReference type="InterPro" id="IPR044298">
    <property type="entry name" value="MIG/MutY"/>
</dbReference>
<evidence type="ECO:0000313" key="17">
    <source>
        <dbReference type="Proteomes" id="UP000027361"/>
    </source>
</evidence>
<keyword evidence="9" id="KW-0378">Hydrolase</keyword>
<keyword evidence="13" id="KW-0326">Glycosidase</keyword>
<gene>
    <name evidence="16" type="ORF">K437DRAFT_263396</name>
</gene>
<keyword evidence="8" id="KW-0227">DNA damage</keyword>
<dbReference type="InterPro" id="IPR003651">
    <property type="entry name" value="Endonuclease3_FeS-loop_motif"/>
</dbReference>
<reference evidence="16 17" key="1">
    <citation type="submission" date="2014-05" db="EMBL/GenBank/DDBJ databases">
        <title>Draft genome sequence of a rare smut relative, Tilletiaria anomala UBC 951.</title>
        <authorList>
            <consortium name="DOE Joint Genome Institute"/>
            <person name="Toome M."/>
            <person name="Kuo A."/>
            <person name="Henrissat B."/>
            <person name="Lipzen A."/>
            <person name="Tritt A."/>
            <person name="Yoshinaga Y."/>
            <person name="Zane M."/>
            <person name="Barry K."/>
            <person name="Grigoriev I.V."/>
            <person name="Spatafora J.W."/>
            <person name="Aimea M.C."/>
        </authorList>
    </citation>
    <scope>NUCLEOTIDE SEQUENCE [LARGE SCALE GENOMIC DNA]</scope>
    <source>
        <strain evidence="16 17">UBC 951</strain>
    </source>
</reference>
<dbReference type="InterPro" id="IPR029119">
    <property type="entry name" value="MutY_C"/>
</dbReference>
<keyword evidence="17" id="KW-1185">Reference proteome</keyword>
<evidence type="ECO:0000256" key="1">
    <source>
        <dbReference type="ARBA" id="ARBA00000843"/>
    </source>
</evidence>
<dbReference type="STRING" id="1037660.A0A066VR86"/>
<organism evidence="16 17">
    <name type="scientific">Tilletiaria anomala (strain ATCC 24038 / CBS 436.72 / UBC 951)</name>
    <dbReference type="NCBI Taxonomy" id="1037660"/>
    <lineage>
        <taxon>Eukaryota</taxon>
        <taxon>Fungi</taxon>
        <taxon>Dikarya</taxon>
        <taxon>Basidiomycota</taxon>
        <taxon>Ustilaginomycotina</taxon>
        <taxon>Exobasidiomycetes</taxon>
        <taxon>Georgefischeriales</taxon>
        <taxon>Tilletiariaceae</taxon>
        <taxon>Tilletiaria</taxon>
    </lineage>
</organism>
<keyword evidence="6" id="KW-0004">4Fe-4S</keyword>
<feature type="region of interest" description="Disordered" evidence="14">
    <location>
        <begin position="437"/>
        <end position="488"/>
    </location>
</feature>
<dbReference type="GO" id="GO:0000701">
    <property type="term" value="F:purine-specific mismatch base pair DNA N-glycosylase activity"/>
    <property type="evidence" value="ECO:0007669"/>
    <property type="project" value="UniProtKB-EC"/>
</dbReference>
<dbReference type="GO" id="GO:0046872">
    <property type="term" value="F:metal ion binding"/>
    <property type="evidence" value="ECO:0007669"/>
    <property type="project" value="UniProtKB-KW"/>
</dbReference>
<keyword evidence="11" id="KW-0411">Iron-sulfur</keyword>
<keyword evidence="12" id="KW-0234">DNA repair</keyword>
<feature type="compositionally biased region" description="Basic residues" evidence="14">
    <location>
        <begin position="54"/>
        <end position="65"/>
    </location>
</feature>
<feature type="compositionally biased region" description="Polar residues" evidence="14">
    <location>
        <begin position="67"/>
        <end position="78"/>
    </location>
</feature>
<dbReference type="GO" id="GO:0006285">
    <property type="term" value="P:base-excision repair, AP site formation"/>
    <property type="evidence" value="ECO:0007669"/>
    <property type="project" value="UniProtKB-ARBA"/>
</dbReference>
<dbReference type="AlphaFoldDB" id="A0A066VR86"/>
<dbReference type="Pfam" id="PF00730">
    <property type="entry name" value="HhH-GPD"/>
    <property type="match status" value="1"/>
</dbReference>
<dbReference type="Gene3D" id="3.90.79.10">
    <property type="entry name" value="Nucleoside Triphosphate Pyrophosphohydrolase"/>
    <property type="match status" value="1"/>
</dbReference>
<dbReference type="RefSeq" id="XP_013242592.1">
    <property type="nucleotide sequence ID" value="XM_013387138.1"/>
</dbReference>
<comment type="caution">
    <text evidence="16">The sequence shown here is derived from an EMBL/GenBank/DDBJ whole genome shotgun (WGS) entry which is preliminary data.</text>
</comment>
<dbReference type="SUPFAM" id="SSF48150">
    <property type="entry name" value="DNA-glycosylase"/>
    <property type="match status" value="1"/>
</dbReference>
<dbReference type="GO" id="GO:0032357">
    <property type="term" value="F:oxidized purine DNA binding"/>
    <property type="evidence" value="ECO:0007669"/>
    <property type="project" value="TreeGrafter"/>
</dbReference>
<dbReference type="InterPro" id="IPR011257">
    <property type="entry name" value="DNA_glycosylase"/>
</dbReference>
<keyword evidence="10" id="KW-0408">Iron</keyword>
<dbReference type="SUPFAM" id="SSF55811">
    <property type="entry name" value="Nudix"/>
    <property type="match status" value="1"/>
</dbReference>
<dbReference type="GeneID" id="25265674"/>
<comment type="similarity">
    <text evidence="3">Belongs to the Nth/MutY family.</text>
</comment>
<dbReference type="Gene3D" id="1.10.340.30">
    <property type="entry name" value="Hypothetical protein, domain 2"/>
    <property type="match status" value="1"/>
</dbReference>
<evidence type="ECO:0000256" key="10">
    <source>
        <dbReference type="ARBA" id="ARBA00023004"/>
    </source>
</evidence>
<evidence type="ECO:0000259" key="15">
    <source>
        <dbReference type="SMART" id="SM00478"/>
    </source>
</evidence>
<dbReference type="InterPro" id="IPR023170">
    <property type="entry name" value="HhH_base_excis_C"/>
</dbReference>
<feature type="region of interest" description="Disordered" evidence="14">
    <location>
        <begin position="1"/>
        <end position="86"/>
    </location>
</feature>
<dbReference type="SMART" id="SM00478">
    <property type="entry name" value="ENDO3c"/>
    <property type="match status" value="1"/>
</dbReference>
<feature type="compositionally biased region" description="Basic and acidic residues" evidence="14">
    <location>
        <begin position="437"/>
        <end position="452"/>
    </location>
</feature>
<dbReference type="InterPro" id="IPR003265">
    <property type="entry name" value="HhH-GPD_domain"/>
</dbReference>
<evidence type="ECO:0000256" key="14">
    <source>
        <dbReference type="SAM" id="MobiDB-lite"/>
    </source>
</evidence>
<dbReference type="PANTHER" id="PTHR42944">
    <property type="entry name" value="ADENINE DNA GLYCOSYLASE"/>
    <property type="match status" value="1"/>
</dbReference>
<dbReference type="Proteomes" id="UP000027361">
    <property type="component" value="Unassembled WGS sequence"/>
</dbReference>
<protein>
    <recommendedName>
        <fullName evidence="5">Adenine DNA glycosylase</fullName>
        <ecNumber evidence="4">3.2.2.31</ecNumber>
    </recommendedName>
</protein>
<evidence type="ECO:0000256" key="13">
    <source>
        <dbReference type="ARBA" id="ARBA00023295"/>
    </source>
</evidence>
<dbReference type="GO" id="GO:0005634">
    <property type="term" value="C:nucleus"/>
    <property type="evidence" value="ECO:0007669"/>
    <property type="project" value="TreeGrafter"/>
</dbReference>
<feature type="compositionally biased region" description="Acidic residues" evidence="14">
    <location>
        <begin position="37"/>
        <end position="50"/>
    </location>
</feature>
<evidence type="ECO:0000256" key="6">
    <source>
        <dbReference type="ARBA" id="ARBA00022485"/>
    </source>
</evidence>
<dbReference type="FunFam" id="1.10.340.30:FF:000002">
    <property type="entry name" value="Adenine DNA glycosylase"/>
    <property type="match status" value="1"/>
</dbReference>
<dbReference type="OrthoDB" id="10248838at2759"/>
<dbReference type="GO" id="GO:0006298">
    <property type="term" value="P:mismatch repair"/>
    <property type="evidence" value="ECO:0007669"/>
    <property type="project" value="TreeGrafter"/>
</dbReference>
<sequence>MRAAKRKATTTSSPPPTKPRVLQDHDSYTDSSLSVDGSDDDDYHSEDDAEAPPKRKRNASPKKKNSNQEAASASTASPKLSKKDGSGLGGKALINLIFRSDRPSDGAAALPPVRSHAFDYHHPLLLDSTSDGAGAKARSAFLEWYAGVKKDREMPWRADWIDPFDEDSSEEQIRTALKERAYRVWISEVMLQQTRVATVVKYFNRWTAKWPSIDSLAKADAQDVLAAWKGLGYYSRSARIHEAAKKVVNDKKLQGMLPELPEDLSRDVPGVGPYTAGAISSIVFGHAVPIIDGNVVRVLSRQMGLLASSKDKAITDVLWEAARRIVRRATLDCLVEADALSEEEQRTSVFGREALQRSSVPGDWNQALMELGSTICAPKPSCNRCPIQSTCRAYHEGLLAADAASNSSTARAEAPLPDLEDLCSVCAPVPIFEERPALPGHKSEAKASKAKDPGNVQLKQSTISFGGKAIGSDMSRSSSSSNAKAKSKAQAQAEQVEAFSSIVEAHVKLMPLKVEKSKVKEENCAVCIIEDMTRSTDGTDRACSNGSVRTRGQILVEQRPSKGLLANMWQFPTLSFGYDQPPPPAQKRAAMAAEFVGALVAKHLHHPRSSTKLSAGANVSVVKKPPLGVIQHVFSHLVLNMHIYVHELHATNARADGAANDKEQQPSQAQKIADMPRKWCSEAEIARANMGTGMVNVFQRYRGTAK</sequence>
<dbReference type="OMA" id="CRPGDFN"/>
<name>A0A066VR86_TILAU</name>
<dbReference type="EMBL" id="JMSN01000056">
    <property type="protein sequence ID" value="KDN43971.1"/>
    <property type="molecule type" value="Genomic_DNA"/>
</dbReference>
<evidence type="ECO:0000256" key="5">
    <source>
        <dbReference type="ARBA" id="ARBA00022023"/>
    </source>
</evidence>
<keyword evidence="7" id="KW-0479">Metal-binding</keyword>
<evidence type="ECO:0000313" key="16">
    <source>
        <dbReference type="EMBL" id="KDN43971.1"/>
    </source>
</evidence>
<evidence type="ECO:0000256" key="4">
    <source>
        <dbReference type="ARBA" id="ARBA00012045"/>
    </source>
</evidence>
<feature type="compositionally biased region" description="Low complexity" evidence="14">
    <location>
        <begin position="470"/>
        <end position="488"/>
    </location>
</feature>
<dbReference type="FunCoup" id="A0A066VR86">
    <property type="interactions" value="220"/>
</dbReference>
<dbReference type="GO" id="GO:0035485">
    <property type="term" value="F:adenine/guanine mispair binding"/>
    <property type="evidence" value="ECO:0007669"/>
    <property type="project" value="TreeGrafter"/>
</dbReference>
<dbReference type="CDD" id="cd03431">
    <property type="entry name" value="NUDIX_DNA_Glycosylase_C-MutY"/>
    <property type="match status" value="1"/>
</dbReference>
<feature type="domain" description="HhH-GPD" evidence="15">
    <location>
        <begin position="190"/>
        <end position="346"/>
    </location>
</feature>
<dbReference type="InParanoid" id="A0A066VR86"/>
<dbReference type="InterPro" id="IPR015797">
    <property type="entry name" value="NUDIX_hydrolase-like_dom_sf"/>
</dbReference>
<evidence type="ECO:0000256" key="7">
    <source>
        <dbReference type="ARBA" id="ARBA00022723"/>
    </source>
</evidence>
<dbReference type="SMART" id="SM00525">
    <property type="entry name" value="FES"/>
    <property type="match status" value="1"/>
</dbReference>
<dbReference type="CDD" id="cd00056">
    <property type="entry name" value="ENDO3c"/>
    <property type="match status" value="1"/>
</dbReference>
<evidence type="ECO:0000256" key="11">
    <source>
        <dbReference type="ARBA" id="ARBA00023014"/>
    </source>
</evidence>
<evidence type="ECO:0000256" key="3">
    <source>
        <dbReference type="ARBA" id="ARBA00008343"/>
    </source>
</evidence>
<evidence type="ECO:0000256" key="9">
    <source>
        <dbReference type="ARBA" id="ARBA00022801"/>
    </source>
</evidence>
<dbReference type="PANTHER" id="PTHR42944:SF1">
    <property type="entry name" value="ADENINE DNA GLYCOSYLASE"/>
    <property type="match status" value="1"/>
</dbReference>
<proteinExistence type="inferred from homology"/>
<comment type="cofactor">
    <cofactor evidence="2">
        <name>[4Fe-4S] cluster</name>
        <dbReference type="ChEBI" id="CHEBI:49883"/>
    </cofactor>
</comment>
<evidence type="ECO:0000256" key="2">
    <source>
        <dbReference type="ARBA" id="ARBA00001966"/>
    </source>
</evidence>
<evidence type="ECO:0000256" key="8">
    <source>
        <dbReference type="ARBA" id="ARBA00022763"/>
    </source>
</evidence>